<dbReference type="AlphaFoldDB" id="A2E7I7"/>
<dbReference type="Proteomes" id="UP000001542">
    <property type="component" value="Unassembled WGS sequence"/>
</dbReference>
<reference evidence="2" key="1">
    <citation type="submission" date="2006-10" db="EMBL/GenBank/DDBJ databases">
        <authorList>
            <person name="Amadeo P."/>
            <person name="Zhao Q."/>
            <person name="Wortman J."/>
            <person name="Fraser-Liggett C."/>
            <person name="Carlton J."/>
        </authorList>
    </citation>
    <scope>NUCLEOTIDE SEQUENCE</scope>
    <source>
        <strain evidence="2">G3</strain>
    </source>
</reference>
<organism evidence="2 3">
    <name type="scientific">Trichomonas vaginalis (strain ATCC PRA-98 / G3)</name>
    <dbReference type="NCBI Taxonomy" id="412133"/>
    <lineage>
        <taxon>Eukaryota</taxon>
        <taxon>Metamonada</taxon>
        <taxon>Parabasalia</taxon>
        <taxon>Trichomonadida</taxon>
        <taxon>Trichomonadidae</taxon>
        <taxon>Trichomonas</taxon>
    </lineage>
</organism>
<feature type="transmembrane region" description="Helical" evidence="1">
    <location>
        <begin position="202"/>
        <end position="224"/>
    </location>
</feature>
<dbReference type="InParanoid" id="A2E7I7"/>
<evidence type="ECO:0000313" key="3">
    <source>
        <dbReference type="Proteomes" id="UP000001542"/>
    </source>
</evidence>
<feature type="transmembrane region" description="Helical" evidence="1">
    <location>
        <begin position="162"/>
        <end position="182"/>
    </location>
</feature>
<dbReference type="VEuPathDB" id="TrichDB:TVAGG3_0339710"/>
<accession>A2E7I7</accession>
<dbReference type="VEuPathDB" id="TrichDB:TVAG_379620"/>
<keyword evidence="1" id="KW-0472">Membrane</keyword>
<keyword evidence="3" id="KW-1185">Reference proteome</keyword>
<gene>
    <name evidence="2" type="ORF">TVAG_379620</name>
</gene>
<reference evidence="2" key="2">
    <citation type="journal article" date="2007" name="Science">
        <title>Draft genome sequence of the sexually transmitted pathogen Trichomonas vaginalis.</title>
        <authorList>
            <person name="Carlton J.M."/>
            <person name="Hirt R.P."/>
            <person name="Silva J.C."/>
            <person name="Delcher A.L."/>
            <person name="Schatz M."/>
            <person name="Zhao Q."/>
            <person name="Wortman J.R."/>
            <person name="Bidwell S.L."/>
            <person name="Alsmark U.C.M."/>
            <person name="Besteiro S."/>
            <person name="Sicheritz-Ponten T."/>
            <person name="Noel C.J."/>
            <person name="Dacks J.B."/>
            <person name="Foster P.G."/>
            <person name="Simillion C."/>
            <person name="Van de Peer Y."/>
            <person name="Miranda-Saavedra D."/>
            <person name="Barton G.J."/>
            <person name="Westrop G.D."/>
            <person name="Mueller S."/>
            <person name="Dessi D."/>
            <person name="Fiori P.L."/>
            <person name="Ren Q."/>
            <person name="Paulsen I."/>
            <person name="Zhang H."/>
            <person name="Bastida-Corcuera F.D."/>
            <person name="Simoes-Barbosa A."/>
            <person name="Brown M.T."/>
            <person name="Hayes R.D."/>
            <person name="Mukherjee M."/>
            <person name="Okumura C.Y."/>
            <person name="Schneider R."/>
            <person name="Smith A.J."/>
            <person name="Vanacova S."/>
            <person name="Villalvazo M."/>
            <person name="Haas B.J."/>
            <person name="Pertea M."/>
            <person name="Feldblyum T.V."/>
            <person name="Utterback T.R."/>
            <person name="Shu C.L."/>
            <person name="Osoegawa K."/>
            <person name="de Jong P.J."/>
            <person name="Hrdy I."/>
            <person name="Horvathova L."/>
            <person name="Zubacova Z."/>
            <person name="Dolezal P."/>
            <person name="Malik S.B."/>
            <person name="Logsdon J.M. Jr."/>
            <person name="Henze K."/>
            <person name="Gupta A."/>
            <person name="Wang C.C."/>
            <person name="Dunne R.L."/>
            <person name="Upcroft J.A."/>
            <person name="Upcroft P."/>
            <person name="White O."/>
            <person name="Salzberg S.L."/>
            <person name="Tang P."/>
            <person name="Chiu C.-H."/>
            <person name="Lee Y.-S."/>
            <person name="Embley T.M."/>
            <person name="Coombs G.H."/>
            <person name="Mottram J.C."/>
            <person name="Tachezy J."/>
            <person name="Fraser-Liggett C.M."/>
            <person name="Johnson P.J."/>
        </authorList>
    </citation>
    <scope>NUCLEOTIDE SEQUENCE [LARGE SCALE GENOMIC DNA]</scope>
    <source>
        <strain evidence="2">G3</strain>
    </source>
</reference>
<feature type="transmembrane region" description="Helical" evidence="1">
    <location>
        <begin position="251"/>
        <end position="269"/>
    </location>
</feature>
<dbReference type="EMBL" id="DS113320">
    <property type="protein sequence ID" value="EAY11380.1"/>
    <property type="molecule type" value="Genomic_DNA"/>
</dbReference>
<keyword evidence="1" id="KW-0812">Transmembrane</keyword>
<feature type="transmembrane region" description="Helical" evidence="1">
    <location>
        <begin position="83"/>
        <end position="109"/>
    </location>
</feature>
<evidence type="ECO:0000313" key="2">
    <source>
        <dbReference type="EMBL" id="EAY11380.1"/>
    </source>
</evidence>
<protein>
    <submittedName>
        <fullName evidence="2">Uncharacterized protein</fullName>
    </submittedName>
</protein>
<dbReference type="KEGG" id="tva:4769333"/>
<dbReference type="SMR" id="A2E7I7"/>
<feature type="transmembrane region" description="Helical" evidence="1">
    <location>
        <begin position="57"/>
        <end position="77"/>
    </location>
</feature>
<feature type="transmembrane region" description="Helical" evidence="1">
    <location>
        <begin position="130"/>
        <end position="150"/>
    </location>
</feature>
<feature type="transmembrane region" description="Helical" evidence="1">
    <location>
        <begin position="23"/>
        <end position="45"/>
    </location>
</feature>
<name>A2E7I7_TRIV3</name>
<sequence length="303" mass="34612">MIIASCCFGGEPNNCAHYVSTKIGLALFCVIIALSIIYFVYSLLVYKFDLKKYKIRFLLQIALIAFSSSVMGLEFFADDTNNYIGGFTFLFDFAGPSFLISFLTILFYYQTLKFAQQLNISFAFGELTKYIAWVYFLSTFASTIFILLLVRSEPSVTFTFAWGFSTIIDDVIFIFIIIIPIYKILFSTLQHDSLKLMTAKTISSIVVTSIFCVCLVGRLIQLVFDAWPADQIDPDNDALNAIADRIMNPDYFGYHVMILFAWHFLYYIYQNWYFDSILVTVEGTTTTNSVQGSLYIEASKKIE</sequence>
<keyword evidence="1" id="KW-1133">Transmembrane helix</keyword>
<proteinExistence type="predicted"/>
<dbReference type="RefSeq" id="XP_001323603.1">
    <property type="nucleotide sequence ID" value="XM_001323568.1"/>
</dbReference>
<evidence type="ECO:0000256" key="1">
    <source>
        <dbReference type="SAM" id="Phobius"/>
    </source>
</evidence>